<name>A0A0C9Q9Z7_LACPA</name>
<dbReference type="RefSeq" id="WP_045624893.1">
    <property type="nucleotide sequence ID" value="NZ_BAYM01000083.1"/>
</dbReference>
<accession>A0A0C9Q9Z7</accession>
<dbReference type="GO" id="GO:0015031">
    <property type="term" value="P:protein transport"/>
    <property type="evidence" value="ECO:0007669"/>
    <property type="project" value="InterPro"/>
</dbReference>
<dbReference type="Pfam" id="PF16993">
    <property type="entry name" value="Asp1"/>
    <property type="match status" value="1"/>
</dbReference>
<dbReference type="InterPro" id="IPR022372">
    <property type="entry name" value="Accessory_SS_Asp1"/>
</dbReference>
<evidence type="ECO:0008006" key="3">
    <source>
        <dbReference type="Google" id="ProtNLM"/>
    </source>
</evidence>
<proteinExistence type="predicted"/>
<dbReference type="Proteomes" id="UP000032552">
    <property type="component" value="Unassembled WGS sequence"/>
</dbReference>
<dbReference type="NCBIfam" id="TIGR03713">
    <property type="entry name" value="acc_sec_asp1"/>
    <property type="match status" value="1"/>
</dbReference>
<comment type="caution">
    <text evidence="1">The sequence shown here is derived from an EMBL/GenBank/DDBJ whole genome shotgun (WGS) entry which is preliminary data.</text>
</comment>
<protein>
    <recommendedName>
        <fullName evidence="3">Accessory Sec system protein Asp1</fullName>
    </recommendedName>
</protein>
<organism evidence="1 2">
    <name type="scientific">Lacticaseibacillus paracasei NRIC 0644</name>
    <dbReference type="NCBI Taxonomy" id="1435038"/>
    <lineage>
        <taxon>Bacteria</taxon>
        <taxon>Bacillati</taxon>
        <taxon>Bacillota</taxon>
        <taxon>Bacilli</taxon>
        <taxon>Lactobacillales</taxon>
        <taxon>Lactobacillaceae</taxon>
        <taxon>Lacticaseibacillus</taxon>
    </lineage>
</organism>
<evidence type="ECO:0000313" key="1">
    <source>
        <dbReference type="EMBL" id="GAN36617.1"/>
    </source>
</evidence>
<dbReference type="EMBL" id="BAYM01000083">
    <property type="protein sequence ID" value="GAN36617.1"/>
    <property type="molecule type" value="Genomic_DNA"/>
</dbReference>
<gene>
    <name evidence="1" type="ORF">LC0644_1206</name>
</gene>
<evidence type="ECO:0000313" key="2">
    <source>
        <dbReference type="Proteomes" id="UP000032552"/>
    </source>
</evidence>
<dbReference type="AlphaFoldDB" id="A0A0C9Q9Z7"/>
<reference evidence="2" key="1">
    <citation type="submission" date="2014-05" db="EMBL/GenBank/DDBJ databases">
        <title>Whole genome sequencing of Lactobacillus casei NRIC0644.</title>
        <authorList>
            <person name="Atarashi H."/>
            <person name="Yoshida Y."/>
            <person name="Fujimura S."/>
            <person name="Tanaka N."/>
            <person name="Shiwa Y."/>
            <person name="Yoshikawa H."/>
            <person name="Okada S."/>
            <person name="Nakagawa J."/>
        </authorList>
    </citation>
    <scope>NUCLEOTIDE SEQUENCE [LARGE SCALE GENOMIC DNA]</scope>
    <source>
        <strain evidence="2">NRIC0644</strain>
    </source>
</reference>
<sequence>MLTLMPTFKSGAVHPENDAVVELATLFKENNVHFSLLFSHQMPDLRRLLYRVGLENFPWVSVYDDVQQIRIKAGIPFTIHDLVLPEGLTPLFMDRDVYYFNGTKRVMQVHFHDEGFVYWIKRTLSDGKKVFEQFDDRGFISTRTVTGQDGSITKYWLNDYGHTILIQSEKGIEIASDQRNRFSAPHYDNMQEIIYEFLMKQSMRIEQSLQVITSLNTDMLELRNGQPLLKQMIFLVNQRLNLSDKDRMMINPKDIFIFPTSADQQLFVRNFEAKEGKAKVSKIPKYVIPQYATTLDLGISNETALDLIYWRLGNIQDDEGRRLFQKFLNMLQHQDDQSIVIEGTEKQVEAFEHQMITFASDTFDVDLKSKDYKEVANFIADQRSGKPIAGLNERAKKLRALPNWQQLSAAEFVVSRVHLQVVKPEVQEETMHQARVYIDTETIPDLRLMILAISNGVPLVVRQASTLVHDHQNGIVIQELTEVFSACQFFLQTLRRWNNSLIVNSQLIDEFSAERLIQRWKEVMTLGKAQ</sequence>